<dbReference type="InterPro" id="IPR008258">
    <property type="entry name" value="Transglycosylase_SLT_dom_1"/>
</dbReference>
<dbReference type="RefSeq" id="WP_149333348.1">
    <property type="nucleotide sequence ID" value="NZ_QOVF01000004.1"/>
</dbReference>
<dbReference type="SUPFAM" id="SSF48435">
    <property type="entry name" value="Bacterial muramidases"/>
    <property type="match status" value="1"/>
</dbReference>
<dbReference type="SUPFAM" id="SSF53955">
    <property type="entry name" value="Lysozyme-like"/>
    <property type="match status" value="1"/>
</dbReference>
<dbReference type="OrthoDB" id="92254at2"/>
<proteinExistence type="inferred from homology"/>
<evidence type="ECO:0000256" key="2">
    <source>
        <dbReference type="ARBA" id="ARBA00022729"/>
    </source>
</evidence>
<dbReference type="Pfam" id="PF01464">
    <property type="entry name" value="SLT"/>
    <property type="match status" value="1"/>
</dbReference>
<protein>
    <submittedName>
        <fullName evidence="6">Lytic murein transglycosylase</fullName>
    </submittedName>
</protein>
<evidence type="ECO:0000256" key="3">
    <source>
        <dbReference type="SAM" id="SignalP"/>
    </source>
</evidence>
<dbReference type="CDD" id="cd13401">
    <property type="entry name" value="Slt70-like"/>
    <property type="match status" value="1"/>
</dbReference>
<evidence type="ECO:0000259" key="4">
    <source>
        <dbReference type="Pfam" id="PF01464"/>
    </source>
</evidence>
<dbReference type="InterPro" id="IPR023346">
    <property type="entry name" value="Lysozyme-like_dom_sf"/>
</dbReference>
<comment type="similarity">
    <text evidence="1">Belongs to the transglycosylase Slt family.</text>
</comment>
<sequence>MPFKQLKKIKLAAGLILTSLLASQSLHADTLQQRQQYDQAMAALKGGQMQRYETLKNQLRDYPLYPYLLLEALQQRGNAVSHQEMQNFFVAHGDLPTAQRLKNDWLRRLARDGEWRQLNENYDTHSQNAGIDCQITFQRWREGNQVEAMQRAQELWTVGRSQPKDCDPLFDRWRAAGGLTEDVAWARIREALLYRQDALARYLTRYLPSQKALAELFVDTATKPQGLNQFGNFRPGAGKPAEKLADIAAVSLRRMSRDDPATAMALWPNYRDLPYKEADRLAITRDIGTRMARRHNPAALPFMAANDPAMKDDQISEWRIRLALRSGQYDTARTLTSSMPESMQEQNRWRYWKLRSQQLAQPEVGELVTEYASLAEQRDFYGFLAAERSNKPYALNHTPAQVDPKIFSKVSNTGGIRRAREFFARGQIVDARREWYHVARFFSREEMIAQAVMAKDMEWYFPAIRGISQAQYWDDLDIRFPMAYEDSIRAQAQARRLGSPWVYAITRQESAFMADARSHAGAMGLMQLMPATARETAQRYGINLRNPNDVLIPERNIALGTAYLSQLHNQFQGNRVLASAAYNAGPGRVRQWTRDMQPLPSDIWIETIPFDETRTYVQSVLSYAVIYGNKLGIQQPVMEQHERYLDRR</sequence>
<dbReference type="GO" id="GO:0016020">
    <property type="term" value="C:membrane"/>
    <property type="evidence" value="ECO:0007669"/>
    <property type="project" value="InterPro"/>
</dbReference>
<feature type="chain" id="PRO_5031473179" evidence="3">
    <location>
        <begin position="29"/>
        <end position="648"/>
    </location>
</feature>
<comment type="caution">
    <text evidence="6">The sequence shown here is derived from an EMBL/GenBank/DDBJ whole genome shotgun (WGS) entry which is preliminary data.</text>
</comment>
<gene>
    <name evidence="6" type="ORF">DT594_14595</name>
</gene>
<dbReference type="GO" id="GO:0000270">
    <property type="term" value="P:peptidoglycan metabolic process"/>
    <property type="evidence" value="ECO:0007669"/>
    <property type="project" value="InterPro"/>
</dbReference>
<dbReference type="Pfam" id="PF14718">
    <property type="entry name" value="SLT_L"/>
    <property type="match status" value="1"/>
</dbReference>
<dbReference type="Proteomes" id="UP000463138">
    <property type="component" value="Unassembled WGS sequence"/>
</dbReference>
<evidence type="ECO:0000313" key="7">
    <source>
        <dbReference type="Proteomes" id="UP000463138"/>
    </source>
</evidence>
<dbReference type="InterPro" id="IPR037061">
    <property type="entry name" value="Lytic_TGlycoase_superhlx_L_sf"/>
</dbReference>
<dbReference type="Gene3D" id="1.25.20.10">
    <property type="entry name" value="Bacterial muramidases"/>
    <property type="match status" value="1"/>
</dbReference>
<feature type="signal peptide" evidence="3">
    <location>
        <begin position="1"/>
        <end position="28"/>
    </location>
</feature>
<keyword evidence="2 3" id="KW-0732">Signal</keyword>
<dbReference type="InterPro" id="IPR000189">
    <property type="entry name" value="Transglyc_AS"/>
</dbReference>
<dbReference type="GO" id="GO:0042597">
    <property type="term" value="C:periplasmic space"/>
    <property type="evidence" value="ECO:0007669"/>
    <property type="project" value="InterPro"/>
</dbReference>
<dbReference type="PROSITE" id="PS00922">
    <property type="entry name" value="TRANSGLYCOSYLASE"/>
    <property type="match status" value="1"/>
</dbReference>
<evidence type="ECO:0000259" key="5">
    <source>
        <dbReference type="Pfam" id="PF14718"/>
    </source>
</evidence>
<name>A0A7V7GSW0_9GAMM</name>
<dbReference type="PANTHER" id="PTHR37423:SF5">
    <property type="entry name" value="SOLUBLE LYTIC MUREIN TRANSGLYCOSYLASE"/>
    <property type="match status" value="1"/>
</dbReference>
<organism evidence="6 7">
    <name type="scientific">Halopseudomonas laoshanensis</name>
    <dbReference type="NCBI Taxonomy" id="2268758"/>
    <lineage>
        <taxon>Bacteria</taxon>
        <taxon>Pseudomonadati</taxon>
        <taxon>Pseudomonadota</taxon>
        <taxon>Gammaproteobacteria</taxon>
        <taxon>Pseudomonadales</taxon>
        <taxon>Pseudomonadaceae</taxon>
        <taxon>Halopseudomonas</taxon>
    </lineage>
</organism>
<dbReference type="EMBL" id="QOVF01000004">
    <property type="protein sequence ID" value="KAA0693608.1"/>
    <property type="molecule type" value="Genomic_DNA"/>
</dbReference>
<dbReference type="Gene3D" id="1.10.1240.20">
    <property type="entry name" value="Lytic transglycosylase, superhelical linker domain"/>
    <property type="match status" value="1"/>
</dbReference>
<dbReference type="GO" id="GO:0008933">
    <property type="term" value="F:peptidoglycan lytic transglycosylase activity"/>
    <property type="evidence" value="ECO:0007669"/>
    <property type="project" value="InterPro"/>
</dbReference>
<reference evidence="6 7" key="1">
    <citation type="submission" date="2018-07" db="EMBL/GenBank/DDBJ databases">
        <title>Pseudomonas laoshanensis sp. nov., isolated from soil.</title>
        <authorList>
            <person name="Sun J."/>
            <person name="Yu L."/>
            <person name="Wang M."/>
            <person name="Zhang C."/>
        </authorList>
    </citation>
    <scope>NUCLEOTIDE SEQUENCE [LARGE SCALE GENOMIC DNA]</scope>
    <source>
        <strain evidence="6 7">Y22</strain>
    </source>
</reference>
<dbReference type="AlphaFoldDB" id="A0A7V7GSW0"/>
<dbReference type="InterPro" id="IPR008939">
    <property type="entry name" value="Lytic_TGlycosylase_superhlx_U"/>
</dbReference>
<evidence type="ECO:0000313" key="6">
    <source>
        <dbReference type="EMBL" id="KAA0693608.1"/>
    </source>
</evidence>
<feature type="domain" description="Transglycosylase SLT" evidence="4">
    <location>
        <begin position="488"/>
        <end position="596"/>
    </location>
</feature>
<dbReference type="InterPro" id="IPR012289">
    <property type="entry name" value="Lytic_TGlycosylase_superhlx_L"/>
</dbReference>
<accession>A0A7V7GSW0</accession>
<dbReference type="PANTHER" id="PTHR37423">
    <property type="entry name" value="SOLUBLE LYTIC MUREIN TRANSGLYCOSYLASE-RELATED"/>
    <property type="match status" value="1"/>
</dbReference>
<keyword evidence="7" id="KW-1185">Reference proteome</keyword>
<dbReference type="GO" id="GO:0004553">
    <property type="term" value="F:hydrolase activity, hydrolyzing O-glycosyl compounds"/>
    <property type="evidence" value="ECO:0007669"/>
    <property type="project" value="InterPro"/>
</dbReference>
<feature type="domain" description="Lytic transglycosylase superhelical linker" evidence="5">
    <location>
        <begin position="410"/>
        <end position="476"/>
    </location>
</feature>
<evidence type="ECO:0000256" key="1">
    <source>
        <dbReference type="ARBA" id="ARBA00007734"/>
    </source>
</evidence>
<dbReference type="Gene3D" id="1.10.530.10">
    <property type="match status" value="1"/>
</dbReference>